<proteinExistence type="predicted"/>
<dbReference type="RefSeq" id="WP_145079434.1">
    <property type="nucleotide sequence ID" value="NZ_CP036425.1"/>
</dbReference>
<keyword evidence="2" id="KW-1133">Transmembrane helix</keyword>
<dbReference type="KEGG" id="pcor:KS4_29890"/>
<evidence type="ECO:0000313" key="4">
    <source>
        <dbReference type="Proteomes" id="UP000317369"/>
    </source>
</evidence>
<dbReference type="AlphaFoldDB" id="A0A517YXF8"/>
<gene>
    <name evidence="3" type="ORF">KS4_29890</name>
</gene>
<dbReference type="OrthoDB" id="284044at2"/>
<evidence type="ECO:0000256" key="1">
    <source>
        <dbReference type="SAM" id="MobiDB-lite"/>
    </source>
</evidence>
<keyword evidence="4" id="KW-1185">Reference proteome</keyword>
<dbReference type="PANTHER" id="PTHR30093">
    <property type="entry name" value="GENERAL SECRETION PATHWAY PROTEIN G"/>
    <property type="match status" value="1"/>
</dbReference>
<dbReference type="EMBL" id="CP036425">
    <property type="protein sequence ID" value="QDU34912.1"/>
    <property type="molecule type" value="Genomic_DNA"/>
</dbReference>
<dbReference type="SUPFAM" id="SSF54523">
    <property type="entry name" value="Pili subunits"/>
    <property type="match status" value="1"/>
</dbReference>
<sequence length="321" mass="34377">MTKADFNLTRMARRGAFTLIELLVVISIIALLIGILLPALGAARRTAQNIKCLSNIRSMGIAAFTSSADFDGFIQTTSSDSGWPNKTPPVNADKYQYFTDSGQKRTKDWVSSLVPYMSGGNDAAFDQADPQVTEAFMCPSDPSIDAQDPGWLIYNNVSSQSFRNPVSYATNADLTALPNPSNDPQGAAKGGSWADNWGGDNVCPMYGPALGGFLEGVKSPSNTAMMLEGGTELNPTGNPNNNSLVLMYTGSWYVGNGEGTLKDVYTSGWANVKMPITQEWNGTEDSSGDRHNSAVNVAFSDGHGASTNEGNWEDVYLSPHK</sequence>
<evidence type="ECO:0000313" key="3">
    <source>
        <dbReference type="EMBL" id="QDU34912.1"/>
    </source>
</evidence>
<organism evidence="3 4">
    <name type="scientific">Poriferisphaera corsica</name>
    <dbReference type="NCBI Taxonomy" id="2528020"/>
    <lineage>
        <taxon>Bacteria</taxon>
        <taxon>Pseudomonadati</taxon>
        <taxon>Planctomycetota</taxon>
        <taxon>Phycisphaerae</taxon>
        <taxon>Phycisphaerales</taxon>
        <taxon>Phycisphaeraceae</taxon>
        <taxon>Poriferisphaera</taxon>
    </lineage>
</organism>
<feature type="transmembrane region" description="Helical" evidence="2">
    <location>
        <begin position="20"/>
        <end position="43"/>
    </location>
</feature>
<feature type="region of interest" description="Disordered" evidence="1">
    <location>
        <begin position="280"/>
        <end position="321"/>
    </location>
</feature>
<dbReference type="Gene3D" id="3.30.700.10">
    <property type="entry name" value="Glycoprotein, Type 4 Pilin"/>
    <property type="match status" value="1"/>
</dbReference>
<dbReference type="PANTHER" id="PTHR30093:SF2">
    <property type="entry name" value="TYPE II SECRETION SYSTEM PROTEIN H"/>
    <property type="match status" value="1"/>
</dbReference>
<evidence type="ECO:0000256" key="2">
    <source>
        <dbReference type="SAM" id="Phobius"/>
    </source>
</evidence>
<dbReference type="InterPro" id="IPR045584">
    <property type="entry name" value="Pilin-like"/>
</dbReference>
<accession>A0A517YXF8</accession>
<dbReference type="NCBIfam" id="TIGR02532">
    <property type="entry name" value="IV_pilin_GFxxxE"/>
    <property type="match status" value="1"/>
</dbReference>
<evidence type="ECO:0008006" key="5">
    <source>
        <dbReference type="Google" id="ProtNLM"/>
    </source>
</evidence>
<dbReference type="InterPro" id="IPR012902">
    <property type="entry name" value="N_methyl_site"/>
</dbReference>
<dbReference type="Proteomes" id="UP000317369">
    <property type="component" value="Chromosome"/>
</dbReference>
<keyword evidence="2" id="KW-0472">Membrane</keyword>
<protein>
    <recommendedName>
        <fullName evidence="5">Prepilin-type N-terminal cleavage/methylation domain-containing protein</fullName>
    </recommendedName>
</protein>
<dbReference type="Pfam" id="PF07963">
    <property type="entry name" value="N_methyl"/>
    <property type="match status" value="1"/>
</dbReference>
<name>A0A517YXF8_9BACT</name>
<reference evidence="3 4" key="1">
    <citation type="submission" date="2019-02" db="EMBL/GenBank/DDBJ databases">
        <title>Deep-cultivation of Planctomycetes and their phenomic and genomic characterization uncovers novel biology.</title>
        <authorList>
            <person name="Wiegand S."/>
            <person name="Jogler M."/>
            <person name="Boedeker C."/>
            <person name="Pinto D."/>
            <person name="Vollmers J."/>
            <person name="Rivas-Marin E."/>
            <person name="Kohn T."/>
            <person name="Peeters S.H."/>
            <person name="Heuer A."/>
            <person name="Rast P."/>
            <person name="Oberbeckmann S."/>
            <person name="Bunk B."/>
            <person name="Jeske O."/>
            <person name="Meyerdierks A."/>
            <person name="Storesund J.E."/>
            <person name="Kallscheuer N."/>
            <person name="Luecker S."/>
            <person name="Lage O.M."/>
            <person name="Pohl T."/>
            <person name="Merkel B.J."/>
            <person name="Hornburger P."/>
            <person name="Mueller R.-W."/>
            <person name="Bruemmer F."/>
            <person name="Labrenz M."/>
            <person name="Spormann A.M."/>
            <person name="Op den Camp H."/>
            <person name="Overmann J."/>
            <person name="Amann R."/>
            <person name="Jetten M.S.M."/>
            <person name="Mascher T."/>
            <person name="Medema M.H."/>
            <person name="Devos D.P."/>
            <person name="Kaster A.-K."/>
            <person name="Ovreas L."/>
            <person name="Rohde M."/>
            <person name="Galperin M.Y."/>
            <person name="Jogler C."/>
        </authorList>
    </citation>
    <scope>NUCLEOTIDE SEQUENCE [LARGE SCALE GENOMIC DNA]</scope>
    <source>
        <strain evidence="3 4">KS4</strain>
    </source>
</reference>
<keyword evidence="2" id="KW-0812">Transmembrane</keyword>